<accession>A0A2T0VA69</accession>
<gene>
    <name evidence="3" type="ORF">B0I08_108168</name>
</gene>
<dbReference type="OrthoDB" id="4881511at2"/>
<proteinExistence type="predicted"/>
<dbReference type="InterPro" id="IPR003594">
    <property type="entry name" value="HATPase_dom"/>
</dbReference>
<dbReference type="RefSeq" id="WP_106214250.1">
    <property type="nucleotide sequence ID" value="NZ_PVTL01000008.1"/>
</dbReference>
<evidence type="ECO:0000256" key="1">
    <source>
        <dbReference type="SAM" id="Phobius"/>
    </source>
</evidence>
<organism evidence="3 4">
    <name type="scientific">Glaciihabitans tibetensis</name>
    <dbReference type="NCBI Taxonomy" id="1266600"/>
    <lineage>
        <taxon>Bacteria</taxon>
        <taxon>Bacillati</taxon>
        <taxon>Actinomycetota</taxon>
        <taxon>Actinomycetes</taxon>
        <taxon>Micrococcales</taxon>
        <taxon>Microbacteriaceae</taxon>
        <taxon>Glaciihabitans</taxon>
    </lineage>
</organism>
<feature type="transmembrane region" description="Helical" evidence="1">
    <location>
        <begin position="124"/>
        <end position="143"/>
    </location>
</feature>
<feature type="transmembrane region" description="Helical" evidence="1">
    <location>
        <begin position="422"/>
        <end position="440"/>
    </location>
</feature>
<evidence type="ECO:0000313" key="4">
    <source>
        <dbReference type="Proteomes" id="UP000237983"/>
    </source>
</evidence>
<feature type="transmembrane region" description="Helical" evidence="1">
    <location>
        <begin position="505"/>
        <end position="527"/>
    </location>
</feature>
<feature type="transmembrane region" description="Helical" evidence="1">
    <location>
        <begin position="478"/>
        <end position="498"/>
    </location>
</feature>
<keyword evidence="3" id="KW-0808">Transferase</keyword>
<comment type="caution">
    <text evidence="3">The sequence shown here is derived from an EMBL/GenBank/DDBJ whole genome shotgun (WGS) entry which is preliminary data.</text>
</comment>
<dbReference type="InterPro" id="IPR036890">
    <property type="entry name" value="HATPase_C_sf"/>
</dbReference>
<keyword evidence="1" id="KW-1133">Transmembrane helix</keyword>
<dbReference type="Proteomes" id="UP000237983">
    <property type="component" value="Unassembled WGS sequence"/>
</dbReference>
<keyword evidence="1" id="KW-0812">Transmembrane</keyword>
<dbReference type="Pfam" id="PF02518">
    <property type="entry name" value="HATPase_c"/>
    <property type="match status" value="1"/>
</dbReference>
<feature type="transmembrane region" description="Helical" evidence="1">
    <location>
        <begin position="533"/>
        <end position="551"/>
    </location>
</feature>
<dbReference type="GO" id="GO:0016301">
    <property type="term" value="F:kinase activity"/>
    <property type="evidence" value="ECO:0007669"/>
    <property type="project" value="UniProtKB-KW"/>
</dbReference>
<feature type="transmembrane region" description="Helical" evidence="1">
    <location>
        <begin position="45"/>
        <end position="67"/>
    </location>
</feature>
<name>A0A2T0VA69_9MICO</name>
<feature type="domain" description="Histidine kinase/HSP90-like ATPase" evidence="2">
    <location>
        <begin position="288"/>
        <end position="373"/>
    </location>
</feature>
<dbReference type="Gene3D" id="3.30.565.10">
    <property type="entry name" value="Histidine kinase-like ATPase, C-terminal domain"/>
    <property type="match status" value="1"/>
</dbReference>
<feature type="transmembrane region" description="Helical" evidence="1">
    <location>
        <begin position="396"/>
        <end position="416"/>
    </location>
</feature>
<keyword evidence="1" id="KW-0472">Membrane</keyword>
<keyword evidence="3" id="KW-0418">Kinase</keyword>
<dbReference type="EMBL" id="PVTL01000008">
    <property type="protein sequence ID" value="PRY67080.1"/>
    <property type="molecule type" value="Genomic_DNA"/>
</dbReference>
<protein>
    <submittedName>
        <fullName evidence="3">Signal transduction histidine kinase</fullName>
    </submittedName>
</protein>
<reference evidence="3 4" key="1">
    <citation type="submission" date="2018-03" db="EMBL/GenBank/DDBJ databases">
        <title>Genomic Encyclopedia of Type Strains, Phase III (KMG-III): the genomes of soil and plant-associated and newly described type strains.</title>
        <authorList>
            <person name="Whitman W."/>
        </authorList>
    </citation>
    <scope>NUCLEOTIDE SEQUENCE [LARGE SCALE GENOMIC DNA]</scope>
    <source>
        <strain evidence="3 4">CGMCC 1.12484</strain>
    </source>
</reference>
<feature type="transmembrane region" description="Helical" evidence="1">
    <location>
        <begin position="74"/>
        <end position="96"/>
    </location>
</feature>
<feature type="transmembrane region" description="Helical" evidence="1">
    <location>
        <begin position="14"/>
        <end position="33"/>
    </location>
</feature>
<keyword evidence="4" id="KW-1185">Reference proteome</keyword>
<evidence type="ECO:0000313" key="3">
    <source>
        <dbReference type="EMBL" id="PRY67080.1"/>
    </source>
</evidence>
<feature type="transmembrane region" description="Helical" evidence="1">
    <location>
        <begin position="452"/>
        <end position="472"/>
    </location>
</feature>
<evidence type="ECO:0000259" key="2">
    <source>
        <dbReference type="Pfam" id="PF02518"/>
    </source>
</evidence>
<sequence>MAEVGPGERSARRVLAVDSALLVVLVVAVYLSIVAQGGQGDFPLWSLSIGIFAASVTVLAGVVAWRVSDRSLRVMASVAVGGYWATLLTFAAAVPAEGIDRIPWTLSASAAAAAAALAASGQGLAWVTVIAGAIAGLLYRTLFGGLDLDGVVNDVQALLTGAVICVIGGHILSVGRGLDVAAVSTTAAAARESAERGRLAARTRAAAVVHDEVLATLTLAASGLPVPRDRLAAQAREAVSMVTRLTEKQAREPMALVASLGNEARLHGARFTVRGESTVTSAVAVHDALVGATRQALRNSRQHAPDAVLTVVLQQVNGEIRVEITDDGPGFDPAAIAQDRLGIRQSIVGRMARVRGGSAEIESAPGAGTVVRLLCSTAPVGELTPSEGRGALRRGVTVISVAYVVLQTICAILASIAMPGTWQLQLAVLGTALFAAEVLRRSPRRVPSPWRTGVVVALACGGLAVGATAVYLSDRMTFNYGTMWFAAAFAFLLVPLVLRGRIPAALAGAGVIVVVLVIAGVLSGAAAPQIAQVTFRPLVLVGLAAALVRVVDRMQRRITALHRDALASAERESWTLAERSELTGRVAELARTAVPMLERIGTLGAVTDVQRREYARCEGELRDGLRAGSLAREPLAATVAAARERGVDVLLLDDSDDVGGDRQIRLILVWMAAAINTAQSRAVGRLLPAGRDARATITVDGRHTKFPASPVDHPSVMSFHGE</sequence>
<dbReference type="SUPFAM" id="SSF55874">
    <property type="entry name" value="ATPase domain of HSP90 chaperone/DNA topoisomerase II/histidine kinase"/>
    <property type="match status" value="1"/>
</dbReference>
<dbReference type="AlphaFoldDB" id="A0A2T0VA69"/>